<reference evidence="2 3" key="1">
    <citation type="submission" date="2016-10" db="EMBL/GenBank/DDBJ databases">
        <authorList>
            <person name="de Groot N.N."/>
        </authorList>
    </citation>
    <scope>NUCLEOTIDE SEQUENCE [LARGE SCALE GENOMIC DNA]</scope>
    <source>
        <strain evidence="2 3">CGMCC 1.5070</strain>
    </source>
</reference>
<dbReference type="Gene3D" id="3.30.2130.10">
    <property type="entry name" value="VC0802-like"/>
    <property type="match status" value="1"/>
</dbReference>
<organism evidence="2 3">
    <name type="scientific">Hydrogenoanaerobacterium saccharovorans</name>
    <dbReference type="NCBI Taxonomy" id="474960"/>
    <lineage>
        <taxon>Bacteria</taxon>
        <taxon>Bacillati</taxon>
        <taxon>Bacillota</taxon>
        <taxon>Clostridia</taxon>
        <taxon>Eubacteriales</taxon>
        <taxon>Oscillospiraceae</taxon>
        <taxon>Hydrogenoanaerobacterium</taxon>
    </lineage>
</organism>
<dbReference type="PROSITE" id="PS51671">
    <property type="entry name" value="ACT"/>
    <property type="match status" value="1"/>
</dbReference>
<feature type="domain" description="ACT" evidence="1">
    <location>
        <begin position="5"/>
        <end position="79"/>
    </location>
</feature>
<evidence type="ECO:0000313" key="3">
    <source>
        <dbReference type="Proteomes" id="UP000199158"/>
    </source>
</evidence>
<dbReference type="InterPro" id="IPR045739">
    <property type="entry name" value="ACT_dom_pair"/>
</dbReference>
<dbReference type="PANTHER" id="PTHR40099:SF1">
    <property type="entry name" value="ACETOLACTATE SYNTHASE, SMALL SUBUNIT"/>
    <property type="match status" value="1"/>
</dbReference>
<gene>
    <name evidence="2" type="ORF">SAMN05216180_0603</name>
</gene>
<accession>A0A1H7ZE09</accession>
<dbReference type="Pfam" id="PF19571">
    <property type="entry name" value="ACT_8"/>
    <property type="match status" value="1"/>
</dbReference>
<dbReference type="STRING" id="474960.SAMN05216180_0603"/>
<dbReference type="EMBL" id="FOCG01000001">
    <property type="protein sequence ID" value="SEM56481.1"/>
    <property type="molecule type" value="Genomic_DNA"/>
</dbReference>
<dbReference type="CDD" id="cd04908">
    <property type="entry name" value="ACT_Bt0572_1"/>
    <property type="match status" value="1"/>
</dbReference>
<dbReference type="SUPFAM" id="SSF55021">
    <property type="entry name" value="ACT-like"/>
    <property type="match status" value="2"/>
</dbReference>
<keyword evidence="3" id="KW-1185">Reference proteome</keyword>
<dbReference type="InterPro" id="IPR002912">
    <property type="entry name" value="ACT_dom"/>
</dbReference>
<dbReference type="RefSeq" id="WP_092751490.1">
    <property type="nucleotide sequence ID" value="NZ_FOCG01000001.1"/>
</dbReference>
<proteinExistence type="predicted"/>
<dbReference type="OrthoDB" id="9790662at2"/>
<dbReference type="Proteomes" id="UP000199158">
    <property type="component" value="Unassembled WGS sequence"/>
</dbReference>
<dbReference type="CDD" id="cd04882">
    <property type="entry name" value="ACT_Bt0572_2"/>
    <property type="match status" value="1"/>
</dbReference>
<dbReference type="AlphaFoldDB" id="A0A1H7ZE09"/>
<evidence type="ECO:0000259" key="1">
    <source>
        <dbReference type="PROSITE" id="PS51671"/>
    </source>
</evidence>
<dbReference type="InterPro" id="IPR045865">
    <property type="entry name" value="ACT-like_dom_sf"/>
</dbReference>
<protein>
    <submittedName>
        <fullName evidence="2">Uncharacterized conserved protein, contains tandem ACT domains</fullName>
    </submittedName>
</protein>
<name>A0A1H7ZE09_9FIRM</name>
<sequence length="143" mass="15872">MTIKQLSIFVENKSGRLSEITEILHKNNIDIRALSIADTTNFGILRIIVDNPDKAQDVLKDAGFTVSLTNVIAIGVDDQPGGLSKIMKYLSDKDIGVEYMYAFVSKEDNSAYVIIRVEDNAKALEVLQNNHVPILTAAKIYEM</sequence>
<dbReference type="PANTHER" id="PTHR40099">
    <property type="entry name" value="ACETOLACTATE SYNTHASE, SMALL SUBUNIT"/>
    <property type="match status" value="1"/>
</dbReference>
<evidence type="ECO:0000313" key="2">
    <source>
        <dbReference type="EMBL" id="SEM56481.1"/>
    </source>
</evidence>